<dbReference type="InterPro" id="IPR032675">
    <property type="entry name" value="LRR_dom_sf"/>
</dbReference>
<dbReference type="PANTHER" id="PTHR36766">
    <property type="entry name" value="PLANT BROAD-SPECTRUM MILDEW RESISTANCE PROTEIN RPW8"/>
    <property type="match status" value="1"/>
</dbReference>
<dbReference type="InterPro" id="IPR056789">
    <property type="entry name" value="LRR_R13L1-DRL21"/>
</dbReference>
<evidence type="ECO:0000313" key="4">
    <source>
        <dbReference type="EMBL" id="KAK1612092.1"/>
    </source>
</evidence>
<evidence type="ECO:0000256" key="2">
    <source>
        <dbReference type="SAM" id="Coils"/>
    </source>
</evidence>
<feature type="domain" description="R13L1/DRL21-like LRR repeat region" evidence="3">
    <location>
        <begin position="103"/>
        <end position="220"/>
    </location>
</feature>
<organism evidence="4 5">
    <name type="scientific">Lolium multiflorum</name>
    <name type="common">Italian ryegrass</name>
    <name type="synonym">Lolium perenne subsp. multiflorum</name>
    <dbReference type="NCBI Taxonomy" id="4521"/>
    <lineage>
        <taxon>Eukaryota</taxon>
        <taxon>Viridiplantae</taxon>
        <taxon>Streptophyta</taxon>
        <taxon>Embryophyta</taxon>
        <taxon>Tracheophyta</taxon>
        <taxon>Spermatophyta</taxon>
        <taxon>Magnoliopsida</taxon>
        <taxon>Liliopsida</taxon>
        <taxon>Poales</taxon>
        <taxon>Poaceae</taxon>
        <taxon>BOP clade</taxon>
        <taxon>Pooideae</taxon>
        <taxon>Poodae</taxon>
        <taxon>Poeae</taxon>
        <taxon>Poeae Chloroplast Group 2 (Poeae type)</taxon>
        <taxon>Loliodinae</taxon>
        <taxon>Loliinae</taxon>
        <taxon>Lolium</taxon>
    </lineage>
</organism>
<dbReference type="Proteomes" id="UP001231189">
    <property type="component" value="Unassembled WGS sequence"/>
</dbReference>
<dbReference type="Gene3D" id="3.80.10.10">
    <property type="entry name" value="Ribonuclease Inhibitor"/>
    <property type="match status" value="1"/>
</dbReference>
<keyword evidence="2" id="KW-0175">Coiled coil</keyword>
<name>A0AAD8VLG8_LOLMU</name>
<dbReference type="PANTHER" id="PTHR36766:SF40">
    <property type="entry name" value="DISEASE RESISTANCE PROTEIN RGA3"/>
    <property type="match status" value="1"/>
</dbReference>
<evidence type="ECO:0000256" key="1">
    <source>
        <dbReference type="ARBA" id="ARBA00022614"/>
    </source>
</evidence>
<sequence>MKAAGWVASPIISDLFKKASSYLGFDASEKLSELEPKILLLERVMGAVEASPCRPRLEGLYIKLKSAFYDAEEILDDIEYYRLQKIQDDKLKSEVAGPSRRLKQLLIKGLEKVESKAEALEANLASKEGLSTLKLSWKWGGEASPEVQAEFCDWHALPDYMEHLTSLQTLHITYCFNIRSLPALPQSLERLDLTRCNEVSMGSCCMERLTSLQTLMISSCDSILSLPTLPQSIKDFKLHTDGEVLLSSCTTAGDPDWQKIKHIPMLKVKGKVKGKVKKRHVMIPLMILVGPLLMHGDAAKLKREENLDRMLEDHRKALYPDAMMV</sequence>
<keyword evidence="5" id="KW-1185">Reference proteome</keyword>
<reference evidence="4" key="1">
    <citation type="submission" date="2023-07" db="EMBL/GenBank/DDBJ databases">
        <title>A chromosome-level genome assembly of Lolium multiflorum.</title>
        <authorList>
            <person name="Chen Y."/>
            <person name="Copetti D."/>
            <person name="Kolliker R."/>
            <person name="Studer B."/>
        </authorList>
    </citation>
    <scope>NUCLEOTIDE SEQUENCE</scope>
    <source>
        <strain evidence="4">02402/16</strain>
        <tissue evidence="4">Leaf</tissue>
    </source>
</reference>
<protein>
    <recommendedName>
        <fullName evidence="3">R13L1/DRL21-like LRR repeat region domain-containing protein</fullName>
    </recommendedName>
</protein>
<dbReference type="SUPFAM" id="SSF52058">
    <property type="entry name" value="L domain-like"/>
    <property type="match status" value="1"/>
</dbReference>
<dbReference type="EMBL" id="JAUUTY010000007">
    <property type="protein sequence ID" value="KAK1612092.1"/>
    <property type="molecule type" value="Genomic_DNA"/>
</dbReference>
<keyword evidence="1" id="KW-0433">Leucine-rich repeat</keyword>
<accession>A0AAD8VLG8</accession>
<evidence type="ECO:0000313" key="5">
    <source>
        <dbReference type="Proteomes" id="UP001231189"/>
    </source>
</evidence>
<proteinExistence type="predicted"/>
<gene>
    <name evidence="4" type="ORF">QYE76_035765</name>
</gene>
<dbReference type="Pfam" id="PF25019">
    <property type="entry name" value="LRR_R13L1-DRL21"/>
    <property type="match status" value="1"/>
</dbReference>
<feature type="coiled-coil region" evidence="2">
    <location>
        <begin position="103"/>
        <end position="130"/>
    </location>
</feature>
<comment type="caution">
    <text evidence="4">The sequence shown here is derived from an EMBL/GenBank/DDBJ whole genome shotgun (WGS) entry which is preliminary data.</text>
</comment>
<dbReference type="AlphaFoldDB" id="A0AAD8VLG8"/>
<evidence type="ECO:0000259" key="3">
    <source>
        <dbReference type="Pfam" id="PF25019"/>
    </source>
</evidence>